<proteinExistence type="predicted"/>
<dbReference type="EMBL" id="MU394299">
    <property type="protein sequence ID" value="KAI6088791.1"/>
    <property type="molecule type" value="Genomic_DNA"/>
</dbReference>
<keyword evidence="2" id="KW-1185">Reference proteome</keyword>
<evidence type="ECO:0000313" key="1">
    <source>
        <dbReference type="EMBL" id="KAI6088791.1"/>
    </source>
</evidence>
<dbReference type="Proteomes" id="UP001497680">
    <property type="component" value="Unassembled WGS sequence"/>
</dbReference>
<comment type="caution">
    <text evidence="1">The sequence shown here is derived from an EMBL/GenBank/DDBJ whole genome shotgun (WGS) entry which is preliminary data.</text>
</comment>
<sequence length="353" mass="39477">MKRLRRLRWFPGGAVRGICGIGSDVEAGKIRKVYLDASSQQDKAHQHLKTKNSTSHFNETSEGNIMSTGNFSLASKVKLSSGKLMPQIQLGLYQMSGREARSSVRWALASGYQGFDSAQMYRNEKEAGQGIREFLSSPENTEGLKREDIFYTTKLVSNSTSYEAVRQSIRQSVRACGLGYIDLLLLHSPFGGTEARLTTWRAVEDAVEEGQIKSAGVSNFGVRHIEELMASHPRVKPAVNQIELHPFNTHTDIRAACAKHGIILEAYSPLAQAQRMKHPDIVVTAKKYKCTPAQLMVRWSLQHGFVPLPKSTKRERLLENANIGWFEISKEDMELLDELDEGLVCDWDPTDAP</sequence>
<organism evidence="1 2">
    <name type="scientific">Hypoxylon rubiginosum</name>
    <dbReference type="NCBI Taxonomy" id="110542"/>
    <lineage>
        <taxon>Eukaryota</taxon>
        <taxon>Fungi</taxon>
        <taxon>Dikarya</taxon>
        <taxon>Ascomycota</taxon>
        <taxon>Pezizomycotina</taxon>
        <taxon>Sordariomycetes</taxon>
        <taxon>Xylariomycetidae</taxon>
        <taxon>Xylariales</taxon>
        <taxon>Hypoxylaceae</taxon>
        <taxon>Hypoxylon</taxon>
    </lineage>
</organism>
<evidence type="ECO:0000313" key="2">
    <source>
        <dbReference type="Proteomes" id="UP001497680"/>
    </source>
</evidence>
<name>A0ACC0D8E8_9PEZI</name>
<gene>
    <name evidence="1" type="ORF">F4821DRAFT_232962</name>
</gene>
<accession>A0ACC0D8E8</accession>
<protein>
    <submittedName>
        <fullName evidence="1">Aldo-keto reductase family 1 member E1</fullName>
    </submittedName>
</protein>
<reference evidence="1 2" key="1">
    <citation type="journal article" date="2022" name="New Phytol.">
        <title>Ecological generalism drives hyperdiversity of secondary metabolite gene clusters in xylarialean endophytes.</title>
        <authorList>
            <person name="Franco M.E.E."/>
            <person name="Wisecaver J.H."/>
            <person name="Arnold A.E."/>
            <person name="Ju Y.M."/>
            <person name="Slot J.C."/>
            <person name="Ahrendt S."/>
            <person name="Moore L.P."/>
            <person name="Eastman K.E."/>
            <person name="Scott K."/>
            <person name="Konkel Z."/>
            <person name="Mondo S.J."/>
            <person name="Kuo A."/>
            <person name="Hayes R.D."/>
            <person name="Haridas S."/>
            <person name="Andreopoulos B."/>
            <person name="Riley R."/>
            <person name="LaButti K."/>
            <person name="Pangilinan J."/>
            <person name="Lipzen A."/>
            <person name="Amirebrahimi M."/>
            <person name="Yan J."/>
            <person name="Adam C."/>
            <person name="Keymanesh K."/>
            <person name="Ng V."/>
            <person name="Louie K."/>
            <person name="Northen T."/>
            <person name="Drula E."/>
            <person name="Henrissat B."/>
            <person name="Hsieh H.M."/>
            <person name="Youens-Clark K."/>
            <person name="Lutzoni F."/>
            <person name="Miadlikowska J."/>
            <person name="Eastwood D.C."/>
            <person name="Hamelin R.C."/>
            <person name="Grigoriev I.V."/>
            <person name="U'Ren J.M."/>
        </authorList>
    </citation>
    <scope>NUCLEOTIDE SEQUENCE [LARGE SCALE GENOMIC DNA]</scope>
    <source>
        <strain evidence="1 2">ER1909</strain>
    </source>
</reference>